<reference evidence="2 3" key="2">
    <citation type="journal article" date="2010" name="Stand. Genomic Sci.">
        <title>Complete genome sequence of Nakamurella multipartita type strain (Y-104).</title>
        <authorList>
            <person name="Tice H."/>
            <person name="Mayilraj S."/>
            <person name="Sims D."/>
            <person name="Lapidus A."/>
            <person name="Nolan M."/>
            <person name="Lucas S."/>
            <person name="Glavina Del Rio T."/>
            <person name="Copeland A."/>
            <person name="Cheng J.F."/>
            <person name="Meincke L."/>
            <person name="Bruce D."/>
            <person name="Goodwin L."/>
            <person name="Pitluck S."/>
            <person name="Ivanova N."/>
            <person name="Mavromatis K."/>
            <person name="Ovchinnikova G."/>
            <person name="Pati A."/>
            <person name="Chen A."/>
            <person name="Palaniappan K."/>
            <person name="Land M."/>
            <person name="Hauser L."/>
            <person name="Chang Y.J."/>
            <person name="Jeffries C.D."/>
            <person name="Detter J.C."/>
            <person name="Brettin T."/>
            <person name="Rohde M."/>
            <person name="Goker M."/>
            <person name="Bristow J."/>
            <person name="Eisen J.A."/>
            <person name="Markowitz V."/>
            <person name="Hugenholtz P."/>
            <person name="Kyrpides N.C."/>
            <person name="Klenk H.P."/>
            <person name="Chen F."/>
        </authorList>
    </citation>
    <scope>NUCLEOTIDE SEQUENCE [LARGE SCALE GENOMIC DNA]</scope>
    <source>
        <strain evidence="3">ATCC 700099 / DSM 44233 / CIP 104796 / JCM 9543 / NBRC 105858 / Y-104</strain>
    </source>
</reference>
<dbReference type="Pfam" id="PF00378">
    <property type="entry name" value="ECH_1"/>
    <property type="match status" value="1"/>
</dbReference>
<reference evidence="3" key="1">
    <citation type="submission" date="2009-09" db="EMBL/GenBank/DDBJ databases">
        <title>The complete genome of Nakamurella multipartita DSM 44233.</title>
        <authorList>
            <consortium name="US DOE Joint Genome Institute (JGI-PGF)"/>
            <person name="Lucas S."/>
            <person name="Copeland A."/>
            <person name="Lapidus A."/>
            <person name="Glavina del Rio T."/>
            <person name="Dalin E."/>
            <person name="Tice H."/>
            <person name="Bruce D."/>
            <person name="Goodwin L."/>
            <person name="Pitluck S."/>
            <person name="Kyrpides N."/>
            <person name="Mavromatis K."/>
            <person name="Ivanova N."/>
            <person name="Ovchinnikova G."/>
            <person name="Sims D."/>
            <person name="Meincke L."/>
            <person name="Brettin T."/>
            <person name="Detter J.C."/>
            <person name="Han C."/>
            <person name="Larimer F."/>
            <person name="Land M."/>
            <person name="Hauser L."/>
            <person name="Markowitz V."/>
            <person name="Cheng J.-F."/>
            <person name="Hugenholtz P."/>
            <person name="Woyke T."/>
            <person name="Wu D."/>
            <person name="Klenk H.-P."/>
            <person name="Eisen J.A."/>
        </authorList>
    </citation>
    <scope>NUCLEOTIDE SEQUENCE [LARGE SCALE GENOMIC DNA]</scope>
    <source>
        <strain evidence="3">ATCC 700099 / DSM 44233 / CIP 104796 / JCM 9543 / NBRC 105858 / Y-104</strain>
    </source>
</reference>
<name>C8XJ63_NAKMY</name>
<protein>
    <submittedName>
        <fullName evidence="2">Enoyl-CoA hydratase/isomerase</fullName>
    </submittedName>
</protein>
<dbReference type="PANTHER" id="PTHR43459">
    <property type="entry name" value="ENOYL-COA HYDRATASE"/>
    <property type="match status" value="1"/>
</dbReference>
<keyword evidence="3" id="KW-1185">Reference proteome</keyword>
<evidence type="ECO:0000256" key="1">
    <source>
        <dbReference type="ARBA" id="ARBA00005254"/>
    </source>
</evidence>
<dbReference type="GO" id="GO:0016853">
    <property type="term" value="F:isomerase activity"/>
    <property type="evidence" value="ECO:0007669"/>
    <property type="project" value="UniProtKB-KW"/>
</dbReference>
<dbReference type="Gene3D" id="1.10.12.10">
    <property type="entry name" value="Lyase 2-enoyl-coa Hydratase, Chain A, domain 2"/>
    <property type="match status" value="1"/>
</dbReference>
<evidence type="ECO:0000313" key="2">
    <source>
        <dbReference type="EMBL" id="ACV78528.1"/>
    </source>
</evidence>
<dbReference type="InterPro" id="IPR029045">
    <property type="entry name" value="ClpP/crotonase-like_dom_sf"/>
</dbReference>
<gene>
    <name evidence="2" type="ordered locus">Namu_2150</name>
</gene>
<dbReference type="InParanoid" id="C8XJ63"/>
<comment type="similarity">
    <text evidence="1">Belongs to the enoyl-CoA hydratase/isomerase family.</text>
</comment>
<dbReference type="SUPFAM" id="SSF52096">
    <property type="entry name" value="ClpP/crotonase"/>
    <property type="match status" value="1"/>
</dbReference>
<dbReference type="Gene3D" id="3.90.226.10">
    <property type="entry name" value="2-enoyl-CoA Hydratase, Chain A, domain 1"/>
    <property type="match status" value="1"/>
</dbReference>
<evidence type="ECO:0000313" key="3">
    <source>
        <dbReference type="Proteomes" id="UP000002218"/>
    </source>
</evidence>
<organism evidence="2 3">
    <name type="scientific">Nakamurella multipartita (strain ATCC 700099 / DSM 44233 / CIP 104796 / JCM 9543 / NBRC 105858 / Y-104)</name>
    <name type="common">Microsphaera multipartita</name>
    <dbReference type="NCBI Taxonomy" id="479431"/>
    <lineage>
        <taxon>Bacteria</taxon>
        <taxon>Bacillati</taxon>
        <taxon>Actinomycetota</taxon>
        <taxon>Actinomycetes</taxon>
        <taxon>Nakamurellales</taxon>
        <taxon>Nakamurellaceae</taxon>
        <taxon>Nakamurella</taxon>
    </lineage>
</organism>
<dbReference type="Proteomes" id="UP000002218">
    <property type="component" value="Chromosome"/>
</dbReference>
<dbReference type="KEGG" id="nml:Namu_2150"/>
<dbReference type="AlphaFoldDB" id="C8XJ63"/>
<dbReference type="OrthoDB" id="9777711at2"/>
<keyword evidence="2" id="KW-0413">Isomerase</keyword>
<dbReference type="EMBL" id="CP001737">
    <property type="protein sequence ID" value="ACV78528.1"/>
    <property type="molecule type" value="Genomic_DNA"/>
</dbReference>
<dbReference type="eggNOG" id="COG1024">
    <property type="taxonomic scope" value="Bacteria"/>
</dbReference>
<dbReference type="FunCoup" id="C8XJ63">
    <property type="interactions" value="41"/>
</dbReference>
<dbReference type="InterPro" id="IPR001753">
    <property type="entry name" value="Enoyl-CoA_hydra/iso"/>
</dbReference>
<sequence length="274" mass="28103">MTQSPPPAADSAPADPVVVTDDGAVRTITLNRPEAFNSFNLALKSALLAALDDAATDPRVRALVITGAGRAFCAGQDLKEHLALVAAHDQRVGETVAGFYNPLVRAVTGMAKPVIAAVNGPAAGAGAGLAFASDLRIAASSATFSMAFAGVALSADTGASFLLPRLVGQGRASRMMLLGEKVDAAEALRIGMVDQVVPDDELAGTVGQLAARLAAGPTTAFGWIKASLQHGAQSDLESTLQFEDRAQTACFASADHGEAVTAFVHKRPPRFTGR</sequence>
<accession>C8XJ63</accession>
<dbReference type="STRING" id="479431.Namu_2150"/>
<dbReference type="RefSeq" id="WP_015747420.1">
    <property type="nucleotide sequence ID" value="NC_013235.1"/>
</dbReference>
<dbReference type="PANTHER" id="PTHR43459:SF1">
    <property type="entry name" value="EG:BACN32G11.4 PROTEIN"/>
    <property type="match status" value="1"/>
</dbReference>
<dbReference type="InterPro" id="IPR014748">
    <property type="entry name" value="Enoyl-CoA_hydra_C"/>
</dbReference>
<proteinExistence type="inferred from homology"/>
<dbReference type="CDD" id="cd06558">
    <property type="entry name" value="crotonase-like"/>
    <property type="match status" value="1"/>
</dbReference>
<dbReference type="HOGENOM" id="CLU_009834_7_2_11"/>